<keyword evidence="8" id="KW-0206">Cytoskeleton</keyword>
<organism evidence="11 12">
    <name type="scientific">Halcyon senegalensis</name>
    <dbReference type="NCBI Taxonomy" id="342381"/>
    <lineage>
        <taxon>Eukaryota</taxon>
        <taxon>Metazoa</taxon>
        <taxon>Chordata</taxon>
        <taxon>Craniata</taxon>
        <taxon>Vertebrata</taxon>
        <taxon>Euteleostomi</taxon>
        <taxon>Archelosauria</taxon>
        <taxon>Archosauria</taxon>
        <taxon>Dinosauria</taxon>
        <taxon>Saurischia</taxon>
        <taxon>Theropoda</taxon>
        <taxon>Coelurosauria</taxon>
        <taxon>Aves</taxon>
        <taxon>Neognathae</taxon>
        <taxon>Neoaves</taxon>
        <taxon>Telluraves</taxon>
        <taxon>Coraciimorphae</taxon>
        <taxon>Coraciiformes</taxon>
        <taxon>Alcedinidae</taxon>
        <taxon>Halcyon</taxon>
    </lineage>
</organism>
<dbReference type="AlphaFoldDB" id="A0A851Z235"/>
<evidence type="ECO:0000256" key="2">
    <source>
        <dbReference type="ARBA" id="ARBA00005479"/>
    </source>
</evidence>
<evidence type="ECO:0000256" key="10">
    <source>
        <dbReference type="SAM" id="Coils"/>
    </source>
</evidence>
<evidence type="ECO:0000256" key="3">
    <source>
        <dbReference type="ARBA" id="ARBA00022490"/>
    </source>
</evidence>
<name>A0A851Z235_9AVES</name>
<evidence type="ECO:0000256" key="7">
    <source>
        <dbReference type="ARBA" id="ARBA00023054"/>
    </source>
</evidence>
<protein>
    <submittedName>
        <fullName evidence="11">HAUS1 protein</fullName>
    </submittedName>
</protein>
<feature type="non-terminal residue" evidence="11">
    <location>
        <position position="1"/>
    </location>
</feature>
<keyword evidence="6" id="KW-0498">Mitosis</keyword>
<keyword evidence="12" id="KW-1185">Reference proteome</keyword>
<dbReference type="Pfam" id="PF25762">
    <property type="entry name" value="HAUS1"/>
    <property type="match status" value="1"/>
</dbReference>
<evidence type="ECO:0000256" key="1">
    <source>
        <dbReference type="ARBA" id="ARBA00004186"/>
    </source>
</evidence>
<evidence type="ECO:0000313" key="11">
    <source>
        <dbReference type="EMBL" id="NXD85264.1"/>
    </source>
</evidence>
<feature type="non-terminal residue" evidence="11">
    <location>
        <position position="213"/>
    </location>
</feature>
<dbReference type="PANTHER" id="PTHR31570:SF1">
    <property type="entry name" value="HAUS AUGMIN-LIKE COMPLEX SUBUNIT 1"/>
    <property type="match status" value="1"/>
</dbReference>
<keyword evidence="5" id="KW-0493">Microtubule</keyword>
<evidence type="ECO:0000256" key="6">
    <source>
        <dbReference type="ARBA" id="ARBA00022776"/>
    </source>
</evidence>
<keyword evidence="9" id="KW-0131">Cell cycle</keyword>
<proteinExistence type="inferred from homology"/>
<dbReference type="PANTHER" id="PTHR31570">
    <property type="entry name" value="HAUS AUGMIN-LIKE COMPLEX SUBUNIT 1"/>
    <property type="match status" value="1"/>
</dbReference>
<dbReference type="GO" id="GO:0005829">
    <property type="term" value="C:cytosol"/>
    <property type="evidence" value="ECO:0007669"/>
    <property type="project" value="TreeGrafter"/>
</dbReference>
<dbReference type="GO" id="GO:0051225">
    <property type="term" value="P:spindle assembly"/>
    <property type="evidence" value="ECO:0007669"/>
    <property type="project" value="InterPro"/>
</dbReference>
<accession>A0A851Z235</accession>
<dbReference type="GO" id="GO:0051301">
    <property type="term" value="P:cell division"/>
    <property type="evidence" value="ECO:0007669"/>
    <property type="project" value="UniProtKB-KW"/>
</dbReference>
<dbReference type="GO" id="GO:0005874">
    <property type="term" value="C:microtubule"/>
    <property type="evidence" value="ECO:0007669"/>
    <property type="project" value="UniProtKB-KW"/>
</dbReference>
<evidence type="ECO:0000313" key="12">
    <source>
        <dbReference type="Proteomes" id="UP000648918"/>
    </source>
</evidence>
<evidence type="ECO:0000256" key="5">
    <source>
        <dbReference type="ARBA" id="ARBA00022701"/>
    </source>
</evidence>
<keyword evidence="4" id="KW-0132">Cell division</keyword>
<comment type="caution">
    <text evidence="11">The sequence shown here is derived from an EMBL/GenBank/DDBJ whole genome shotgun (WGS) entry which is preliminary data.</text>
</comment>
<dbReference type="OrthoDB" id="5372507at2759"/>
<dbReference type="InterPro" id="IPR026243">
    <property type="entry name" value="HAUS1"/>
</dbReference>
<keyword evidence="3" id="KW-0963">Cytoplasm</keyword>
<dbReference type="GO" id="GO:0007098">
    <property type="term" value="P:centrosome cycle"/>
    <property type="evidence" value="ECO:0007669"/>
    <property type="project" value="TreeGrafter"/>
</dbReference>
<dbReference type="Proteomes" id="UP000648918">
    <property type="component" value="Unassembled WGS sequence"/>
</dbReference>
<gene>
    <name evidence="11" type="primary">Haus1</name>
    <name evidence="11" type="ORF">HALSEN_R05452</name>
</gene>
<dbReference type="EMBL" id="WBNJ01000418">
    <property type="protein sequence ID" value="NXD85264.1"/>
    <property type="molecule type" value="Genomic_DNA"/>
</dbReference>
<reference evidence="11" key="1">
    <citation type="submission" date="2019-09" db="EMBL/GenBank/DDBJ databases">
        <title>Bird 10,000 Genomes (B10K) Project - Family phase.</title>
        <authorList>
            <person name="Zhang G."/>
        </authorList>
    </citation>
    <scope>NUCLEOTIDE SEQUENCE</scope>
    <source>
        <strain evidence="11">B10K-DU-024-03</strain>
        <tissue evidence="11">Muscle</tissue>
    </source>
</reference>
<sequence>QVTLWLKTVYGNCPVPEYEVNAETVDVLYKLAEYSEARDRDMALLIEDMKERATECEANAKYLQGLLTEQPSLFLSSLSSECTRCLDILVSSAVLLETNNTSLTSLFSAINDRTWELYEVESENREKERELTKMKNKLTAALVMETQLQEDLKKWEEILKVQKAKCDIQSQNLIFLKNKAEDLKTRIKDAEEHLAAVGLNQSLTHESLMKLSE</sequence>
<evidence type="ECO:0000256" key="9">
    <source>
        <dbReference type="ARBA" id="ARBA00023306"/>
    </source>
</evidence>
<dbReference type="GO" id="GO:0005819">
    <property type="term" value="C:spindle"/>
    <property type="evidence" value="ECO:0007669"/>
    <property type="project" value="UniProtKB-SubCell"/>
</dbReference>
<comment type="similarity">
    <text evidence="2">Belongs to the HAUS1 family.</text>
</comment>
<feature type="coiled-coil region" evidence="10">
    <location>
        <begin position="117"/>
        <end position="200"/>
    </location>
</feature>
<evidence type="ECO:0000256" key="8">
    <source>
        <dbReference type="ARBA" id="ARBA00023212"/>
    </source>
</evidence>
<keyword evidence="7 10" id="KW-0175">Coiled coil</keyword>
<comment type="subcellular location">
    <subcellularLocation>
        <location evidence="1">Cytoplasm</location>
        <location evidence="1">Cytoskeleton</location>
        <location evidence="1">Spindle</location>
    </subcellularLocation>
</comment>
<evidence type="ECO:0000256" key="4">
    <source>
        <dbReference type="ARBA" id="ARBA00022618"/>
    </source>
</evidence>
<dbReference type="PRINTS" id="PR02087">
    <property type="entry name" value="HAUSAUGMINL1"/>
</dbReference>
<dbReference type="GO" id="GO:0070652">
    <property type="term" value="C:HAUS complex"/>
    <property type="evidence" value="ECO:0007669"/>
    <property type="project" value="InterPro"/>
</dbReference>